<feature type="compositionally biased region" description="Polar residues" evidence="1">
    <location>
        <begin position="36"/>
        <end position="54"/>
    </location>
</feature>
<dbReference type="EMBL" id="HBIZ01003180">
    <property type="protein sequence ID" value="CAE0749134.1"/>
    <property type="molecule type" value="Transcribed_RNA"/>
</dbReference>
<feature type="compositionally biased region" description="Basic and acidic residues" evidence="1">
    <location>
        <begin position="310"/>
        <end position="319"/>
    </location>
</feature>
<accession>A0A7S4AZT3</accession>
<sequence>MANSWMTGVVGEAAVAFAPLQPSICGQVNGAGDQAAASTAHSNRSAESSLSECSPNVMRPGGSRFNRMATTVWKWRDASPSPTRPSRRQSLPHQRDPAQNLTQRRSSPVLRSLLRRASSTFRISSRRPTSPFGRRRRSSNDADDSDDSQGSDGLSEDSVTVSRFGAASTEEAMRRRQQAGGACSSLDVDPVRARIRPMTAEGAKAMASQRAKAHEELYAREVAVRAMWRQMMGDSPGIAAEISKMRATERAKQCYREWEVERDEAATTATASAEGVASRNRVALASVRSAAAMKAATGPSSSPLEAVLRHAMADSRMETSDCDADGQVRPSVASSDDGSRLSHGRQRGDDSSRAPLIPPSR</sequence>
<proteinExistence type="predicted"/>
<evidence type="ECO:0000313" key="2">
    <source>
        <dbReference type="EMBL" id="CAE0749134.1"/>
    </source>
</evidence>
<feature type="region of interest" description="Disordered" evidence="1">
    <location>
        <begin position="310"/>
        <end position="361"/>
    </location>
</feature>
<gene>
    <name evidence="2" type="ORF">PCAR00345_LOCUS1716</name>
</gene>
<reference evidence="2" key="1">
    <citation type="submission" date="2021-01" db="EMBL/GenBank/DDBJ databases">
        <authorList>
            <person name="Corre E."/>
            <person name="Pelletier E."/>
            <person name="Niang G."/>
            <person name="Scheremetjew M."/>
            <person name="Finn R."/>
            <person name="Kale V."/>
            <person name="Holt S."/>
            <person name="Cochrane G."/>
            <person name="Meng A."/>
            <person name="Brown T."/>
            <person name="Cohen L."/>
        </authorList>
    </citation>
    <scope>NUCLEOTIDE SEQUENCE</scope>
    <source>
        <strain evidence="2">CCMP645</strain>
    </source>
</reference>
<protein>
    <submittedName>
        <fullName evidence="2">Uncharacterized protein</fullName>
    </submittedName>
</protein>
<organism evidence="2">
    <name type="scientific">Chrysotila carterae</name>
    <name type="common">Marine alga</name>
    <name type="synonym">Syracosphaera carterae</name>
    <dbReference type="NCBI Taxonomy" id="13221"/>
    <lineage>
        <taxon>Eukaryota</taxon>
        <taxon>Haptista</taxon>
        <taxon>Haptophyta</taxon>
        <taxon>Prymnesiophyceae</taxon>
        <taxon>Isochrysidales</taxon>
        <taxon>Isochrysidaceae</taxon>
        <taxon>Chrysotila</taxon>
    </lineage>
</organism>
<feature type="compositionally biased region" description="Low complexity" evidence="1">
    <location>
        <begin position="104"/>
        <end position="119"/>
    </location>
</feature>
<name>A0A7S4AZT3_CHRCT</name>
<evidence type="ECO:0000256" key="1">
    <source>
        <dbReference type="SAM" id="MobiDB-lite"/>
    </source>
</evidence>
<dbReference type="AlphaFoldDB" id="A0A7S4AZT3"/>
<feature type="region of interest" description="Disordered" evidence="1">
    <location>
        <begin position="36"/>
        <end position="185"/>
    </location>
</feature>